<feature type="transmembrane region" description="Helical" evidence="7">
    <location>
        <begin position="223"/>
        <end position="244"/>
    </location>
</feature>
<keyword evidence="5 7" id="KW-0472">Membrane</keyword>
<gene>
    <name evidence="9" type="primary">Dvir\GJ23986</name>
    <name evidence="9" type="ORF">Dvir_GJ23986</name>
</gene>
<feature type="transmembrane region" description="Helical" evidence="7">
    <location>
        <begin position="419"/>
        <end position="436"/>
    </location>
</feature>
<dbReference type="eggNOG" id="KOG0255">
    <property type="taxonomic scope" value="Eukaryota"/>
</dbReference>
<dbReference type="PANTHER" id="PTHR23511">
    <property type="entry name" value="SYNAPTIC VESICLE GLYCOPROTEIN 2"/>
    <property type="match status" value="1"/>
</dbReference>
<dbReference type="Gene3D" id="1.20.1250.20">
    <property type="entry name" value="MFS general substrate transporter like domains"/>
    <property type="match status" value="1"/>
</dbReference>
<feature type="transmembrane region" description="Helical" evidence="7">
    <location>
        <begin position="448"/>
        <end position="467"/>
    </location>
</feature>
<dbReference type="OrthoDB" id="3936150at2759"/>
<keyword evidence="4 7" id="KW-1133">Transmembrane helix</keyword>
<feature type="compositionally biased region" description="Basic and acidic residues" evidence="6">
    <location>
        <begin position="9"/>
        <end position="18"/>
    </location>
</feature>
<dbReference type="GO" id="GO:0022857">
    <property type="term" value="F:transmembrane transporter activity"/>
    <property type="evidence" value="ECO:0007669"/>
    <property type="project" value="InterPro"/>
</dbReference>
<feature type="transmembrane region" description="Helical" evidence="7">
    <location>
        <begin position="183"/>
        <end position="203"/>
    </location>
</feature>
<name>B4LZI9_DROVI</name>
<evidence type="ECO:0000256" key="3">
    <source>
        <dbReference type="ARBA" id="ARBA00022692"/>
    </source>
</evidence>
<dbReference type="FunFam" id="1.20.1250.20:FF:000232">
    <property type="entry name" value="Organic cation/carnitine transporter 7"/>
    <property type="match status" value="1"/>
</dbReference>
<dbReference type="GO" id="GO:0016020">
    <property type="term" value="C:membrane"/>
    <property type="evidence" value="ECO:0007669"/>
    <property type="project" value="UniProtKB-SubCell"/>
</dbReference>
<proteinExistence type="predicted"/>
<dbReference type="AlphaFoldDB" id="B4LZI9"/>
<protein>
    <recommendedName>
        <fullName evidence="8">Major facilitator superfamily (MFS) profile domain-containing protein</fullName>
    </recommendedName>
</protein>
<sequence length="563" mass="61317">MAENNIESVNRDKAKDSDADTDGNSNSTAVASAGAPEDEPADFDKAMIASGFGRFNLILLIMAIPATCANMFESSTMSYILPIAECDLHLTLTDKGILNACAYAGMIISAIPWGYLADTKGRRKVLVYGYLLTSICVFGSSLSQNFIMLVTFKFLGGLIVNGPAAVLFTYLTEMHGPKHRSHVLMVVGMITSASTLLLPLLAWATFPRDWDFVFFGSLNIHNWQIFLFICGLPSLISGLIMCFMPESPRFLMAQGRNAEALLVLQKIYQINTGKPKDTYPIKTLVMEVPSRDAQVDEVIYTIEEKPPVKAATKRPSRTLLESLRAGMQQMKPMFHKPLLRLSMHCYTMQFCIFLGMNTIRLWLPQLFASMANYEAAHANDDDSASMCTILEYSVNKTAETLTDYNNACSEPQTISMDMYINNIIVSACGFAGYFFAGAIIRMAGAKRLLTYGLFISGVLGLALYWSINSISTIIISSAFVTVAGIAVSSLLGAVVALFPTQLRSLVVATAMMCGRLGALSGNLLFPVLIQIGCVPPFVMVASVMLLAGVLSIFIPNPTKAAFS</sequence>
<evidence type="ECO:0000256" key="2">
    <source>
        <dbReference type="ARBA" id="ARBA00022448"/>
    </source>
</evidence>
<organism evidence="9 10">
    <name type="scientific">Drosophila virilis</name>
    <name type="common">Fruit fly</name>
    <dbReference type="NCBI Taxonomy" id="7244"/>
    <lineage>
        <taxon>Eukaryota</taxon>
        <taxon>Metazoa</taxon>
        <taxon>Ecdysozoa</taxon>
        <taxon>Arthropoda</taxon>
        <taxon>Hexapoda</taxon>
        <taxon>Insecta</taxon>
        <taxon>Pterygota</taxon>
        <taxon>Neoptera</taxon>
        <taxon>Endopterygota</taxon>
        <taxon>Diptera</taxon>
        <taxon>Brachycera</taxon>
        <taxon>Muscomorpha</taxon>
        <taxon>Ephydroidea</taxon>
        <taxon>Drosophilidae</taxon>
        <taxon>Drosophila</taxon>
    </lineage>
</organism>
<feature type="transmembrane region" description="Helical" evidence="7">
    <location>
        <begin position="505"/>
        <end position="528"/>
    </location>
</feature>
<evidence type="ECO:0000313" key="10">
    <source>
        <dbReference type="Proteomes" id="UP000008792"/>
    </source>
</evidence>
<feature type="transmembrane region" description="Helical" evidence="7">
    <location>
        <begin position="534"/>
        <end position="554"/>
    </location>
</feature>
<dbReference type="KEGG" id="dvi:6629732"/>
<dbReference type="SUPFAM" id="SSF103473">
    <property type="entry name" value="MFS general substrate transporter"/>
    <property type="match status" value="1"/>
</dbReference>
<feature type="transmembrane region" description="Helical" evidence="7">
    <location>
        <begin position="55"/>
        <end position="72"/>
    </location>
</feature>
<feature type="transmembrane region" description="Helical" evidence="7">
    <location>
        <begin position="154"/>
        <end position="171"/>
    </location>
</feature>
<dbReference type="InterPro" id="IPR036259">
    <property type="entry name" value="MFS_trans_sf"/>
</dbReference>
<reference evidence="9 10" key="1">
    <citation type="journal article" date="2007" name="Nature">
        <title>Evolution of genes and genomes on the Drosophila phylogeny.</title>
        <authorList>
            <consortium name="Drosophila 12 Genomes Consortium"/>
            <person name="Clark A.G."/>
            <person name="Eisen M.B."/>
            <person name="Smith D.R."/>
            <person name="Bergman C.M."/>
            <person name="Oliver B."/>
            <person name="Markow T.A."/>
            <person name="Kaufman T.C."/>
            <person name="Kellis M."/>
            <person name="Gelbart W."/>
            <person name="Iyer V.N."/>
            <person name="Pollard D.A."/>
            <person name="Sackton T.B."/>
            <person name="Larracuente A.M."/>
            <person name="Singh N.D."/>
            <person name="Abad J.P."/>
            <person name="Abt D.N."/>
            <person name="Adryan B."/>
            <person name="Aguade M."/>
            <person name="Akashi H."/>
            <person name="Anderson W.W."/>
            <person name="Aquadro C.F."/>
            <person name="Ardell D.H."/>
            <person name="Arguello R."/>
            <person name="Artieri C.G."/>
            <person name="Barbash D.A."/>
            <person name="Barker D."/>
            <person name="Barsanti P."/>
            <person name="Batterham P."/>
            <person name="Batzoglou S."/>
            <person name="Begun D."/>
            <person name="Bhutkar A."/>
            <person name="Blanco E."/>
            <person name="Bosak S.A."/>
            <person name="Bradley R.K."/>
            <person name="Brand A.D."/>
            <person name="Brent M.R."/>
            <person name="Brooks A.N."/>
            <person name="Brown R.H."/>
            <person name="Butlin R.K."/>
            <person name="Caggese C."/>
            <person name="Calvi B.R."/>
            <person name="Bernardo de Carvalho A."/>
            <person name="Caspi A."/>
            <person name="Castrezana S."/>
            <person name="Celniker S.E."/>
            <person name="Chang J.L."/>
            <person name="Chapple C."/>
            <person name="Chatterji S."/>
            <person name="Chinwalla A."/>
            <person name="Civetta A."/>
            <person name="Clifton S.W."/>
            <person name="Comeron J.M."/>
            <person name="Costello J.C."/>
            <person name="Coyne J.A."/>
            <person name="Daub J."/>
            <person name="David R.G."/>
            <person name="Delcher A.L."/>
            <person name="Delehaunty K."/>
            <person name="Do C.B."/>
            <person name="Ebling H."/>
            <person name="Edwards K."/>
            <person name="Eickbush T."/>
            <person name="Evans J.D."/>
            <person name="Filipski A."/>
            <person name="Findeiss S."/>
            <person name="Freyhult E."/>
            <person name="Fulton L."/>
            <person name="Fulton R."/>
            <person name="Garcia A.C."/>
            <person name="Gardiner A."/>
            <person name="Garfield D.A."/>
            <person name="Garvin B.E."/>
            <person name="Gibson G."/>
            <person name="Gilbert D."/>
            <person name="Gnerre S."/>
            <person name="Godfrey J."/>
            <person name="Good R."/>
            <person name="Gotea V."/>
            <person name="Gravely B."/>
            <person name="Greenberg A.J."/>
            <person name="Griffiths-Jones S."/>
            <person name="Gross S."/>
            <person name="Guigo R."/>
            <person name="Gustafson E.A."/>
            <person name="Haerty W."/>
            <person name="Hahn M.W."/>
            <person name="Halligan D.L."/>
            <person name="Halpern A.L."/>
            <person name="Halter G.M."/>
            <person name="Han M.V."/>
            <person name="Heger A."/>
            <person name="Hillier L."/>
            <person name="Hinrichs A.S."/>
            <person name="Holmes I."/>
            <person name="Hoskins R.A."/>
            <person name="Hubisz M.J."/>
            <person name="Hultmark D."/>
            <person name="Huntley M.A."/>
            <person name="Jaffe D.B."/>
            <person name="Jagadeeshan S."/>
            <person name="Jeck W.R."/>
            <person name="Johnson J."/>
            <person name="Jones C.D."/>
            <person name="Jordan W.C."/>
            <person name="Karpen G.H."/>
            <person name="Kataoka E."/>
            <person name="Keightley P.D."/>
            <person name="Kheradpour P."/>
            <person name="Kirkness E.F."/>
            <person name="Koerich L.B."/>
            <person name="Kristiansen K."/>
            <person name="Kudrna D."/>
            <person name="Kulathinal R.J."/>
            <person name="Kumar S."/>
            <person name="Kwok R."/>
            <person name="Lander E."/>
            <person name="Langley C.H."/>
            <person name="Lapoint R."/>
            <person name="Lazzaro B.P."/>
            <person name="Lee S.J."/>
            <person name="Levesque L."/>
            <person name="Li R."/>
            <person name="Lin C.F."/>
            <person name="Lin M.F."/>
            <person name="Lindblad-Toh K."/>
            <person name="Llopart A."/>
            <person name="Long M."/>
            <person name="Low L."/>
            <person name="Lozovsky E."/>
            <person name="Lu J."/>
            <person name="Luo M."/>
            <person name="Machado C.A."/>
            <person name="Makalowski W."/>
            <person name="Marzo M."/>
            <person name="Matsuda M."/>
            <person name="Matzkin L."/>
            <person name="McAllister B."/>
            <person name="McBride C.S."/>
            <person name="McKernan B."/>
            <person name="McKernan K."/>
            <person name="Mendez-Lago M."/>
            <person name="Minx P."/>
            <person name="Mollenhauer M.U."/>
            <person name="Montooth K."/>
            <person name="Mount S.M."/>
            <person name="Mu X."/>
            <person name="Myers E."/>
            <person name="Negre B."/>
            <person name="Newfeld S."/>
            <person name="Nielsen R."/>
            <person name="Noor M.A."/>
            <person name="O'Grady P."/>
            <person name="Pachter L."/>
            <person name="Papaceit M."/>
            <person name="Parisi M.J."/>
            <person name="Parisi M."/>
            <person name="Parts L."/>
            <person name="Pedersen J.S."/>
            <person name="Pesole G."/>
            <person name="Phillippy A.M."/>
            <person name="Ponting C.P."/>
            <person name="Pop M."/>
            <person name="Porcelli D."/>
            <person name="Powell J.R."/>
            <person name="Prohaska S."/>
            <person name="Pruitt K."/>
            <person name="Puig M."/>
            <person name="Quesneville H."/>
            <person name="Ram K.R."/>
            <person name="Rand D."/>
            <person name="Rasmussen M.D."/>
            <person name="Reed L.K."/>
            <person name="Reenan R."/>
            <person name="Reily A."/>
            <person name="Remington K.A."/>
            <person name="Rieger T.T."/>
            <person name="Ritchie M.G."/>
            <person name="Robin C."/>
            <person name="Rogers Y.H."/>
            <person name="Rohde C."/>
            <person name="Rozas J."/>
            <person name="Rubenfield M.J."/>
            <person name="Ruiz A."/>
            <person name="Russo S."/>
            <person name="Salzberg S.L."/>
            <person name="Sanchez-Gracia A."/>
            <person name="Saranga D.J."/>
            <person name="Sato H."/>
            <person name="Schaeffer S.W."/>
            <person name="Schatz M.C."/>
            <person name="Schlenke T."/>
            <person name="Schwartz R."/>
            <person name="Segarra C."/>
            <person name="Singh R.S."/>
            <person name="Sirot L."/>
            <person name="Sirota M."/>
            <person name="Sisneros N.B."/>
            <person name="Smith C.D."/>
            <person name="Smith T.F."/>
            <person name="Spieth J."/>
            <person name="Stage D.E."/>
            <person name="Stark A."/>
            <person name="Stephan W."/>
            <person name="Strausberg R.L."/>
            <person name="Strempel S."/>
            <person name="Sturgill D."/>
            <person name="Sutton G."/>
            <person name="Sutton G.G."/>
            <person name="Tao W."/>
            <person name="Teichmann S."/>
            <person name="Tobari Y.N."/>
            <person name="Tomimura Y."/>
            <person name="Tsolas J.M."/>
            <person name="Valente V.L."/>
            <person name="Venter E."/>
            <person name="Venter J.C."/>
            <person name="Vicario S."/>
            <person name="Vieira F.G."/>
            <person name="Vilella A.J."/>
            <person name="Villasante A."/>
            <person name="Walenz B."/>
            <person name="Wang J."/>
            <person name="Wasserman M."/>
            <person name="Watts T."/>
            <person name="Wilson D."/>
            <person name="Wilson R.K."/>
            <person name="Wing R.A."/>
            <person name="Wolfner M.F."/>
            <person name="Wong A."/>
            <person name="Wong G.K."/>
            <person name="Wu C.I."/>
            <person name="Wu G."/>
            <person name="Yamamoto D."/>
            <person name="Yang H.P."/>
            <person name="Yang S.P."/>
            <person name="Yorke J.A."/>
            <person name="Yoshida K."/>
            <person name="Zdobnov E."/>
            <person name="Zhang P."/>
            <person name="Zhang Y."/>
            <person name="Zimin A.V."/>
            <person name="Baldwin J."/>
            <person name="Abdouelleil A."/>
            <person name="Abdulkadir J."/>
            <person name="Abebe A."/>
            <person name="Abera B."/>
            <person name="Abreu J."/>
            <person name="Acer S.C."/>
            <person name="Aftuck L."/>
            <person name="Alexander A."/>
            <person name="An P."/>
            <person name="Anderson E."/>
            <person name="Anderson S."/>
            <person name="Arachi H."/>
            <person name="Azer M."/>
            <person name="Bachantsang P."/>
            <person name="Barry A."/>
            <person name="Bayul T."/>
            <person name="Berlin A."/>
            <person name="Bessette D."/>
            <person name="Bloom T."/>
            <person name="Blye J."/>
            <person name="Boguslavskiy L."/>
            <person name="Bonnet C."/>
            <person name="Boukhgalter B."/>
            <person name="Bourzgui I."/>
            <person name="Brown A."/>
            <person name="Cahill P."/>
            <person name="Channer S."/>
            <person name="Cheshatsang Y."/>
            <person name="Chuda L."/>
            <person name="Citroen M."/>
            <person name="Collymore A."/>
            <person name="Cooke P."/>
            <person name="Costello M."/>
            <person name="D'Aco K."/>
            <person name="Daza R."/>
            <person name="De Haan G."/>
            <person name="DeGray S."/>
            <person name="DeMaso C."/>
            <person name="Dhargay N."/>
            <person name="Dooley K."/>
            <person name="Dooley E."/>
            <person name="Doricent M."/>
            <person name="Dorje P."/>
            <person name="Dorjee K."/>
            <person name="Dupes A."/>
            <person name="Elong R."/>
            <person name="Falk J."/>
            <person name="Farina A."/>
            <person name="Faro S."/>
            <person name="Ferguson D."/>
            <person name="Fisher S."/>
            <person name="Foley C.D."/>
            <person name="Franke A."/>
            <person name="Friedrich D."/>
            <person name="Gadbois L."/>
            <person name="Gearin G."/>
            <person name="Gearin C.R."/>
            <person name="Giannoukos G."/>
            <person name="Goode T."/>
            <person name="Graham J."/>
            <person name="Grandbois E."/>
            <person name="Grewal S."/>
            <person name="Gyaltsen K."/>
            <person name="Hafez N."/>
            <person name="Hagos B."/>
            <person name="Hall J."/>
            <person name="Henson C."/>
            <person name="Hollinger A."/>
            <person name="Honan T."/>
            <person name="Huard M.D."/>
            <person name="Hughes L."/>
            <person name="Hurhula B."/>
            <person name="Husby M.E."/>
            <person name="Kamat A."/>
            <person name="Kanga B."/>
            <person name="Kashin S."/>
            <person name="Khazanovich D."/>
            <person name="Kisner P."/>
            <person name="Lance K."/>
            <person name="Lara M."/>
            <person name="Lee W."/>
            <person name="Lennon N."/>
            <person name="Letendre F."/>
            <person name="LeVine R."/>
            <person name="Lipovsky A."/>
            <person name="Liu X."/>
            <person name="Liu J."/>
            <person name="Liu S."/>
            <person name="Lokyitsang T."/>
            <person name="Lokyitsang Y."/>
            <person name="Lubonja R."/>
            <person name="Lui A."/>
            <person name="MacDonald P."/>
            <person name="Magnisalis V."/>
            <person name="Maru K."/>
            <person name="Matthews C."/>
            <person name="McCusker W."/>
            <person name="McDonough S."/>
            <person name="Mehta T."/>
            <person name="Meldrim J."/>
            <person name="Meneus L."/>
            <person name="Mihai O."/>
            <person name="Mihalev A."/>
            <person name="Mihova T."/>
            <person name="Mittelman R."/>
            <person name="Mlenga V."/>
            <person name="Montmayeur A."/>
            <person name="Mulrain L."/>
            <person name="Navidi A."/>
            <person name="Naylor J."/>
            <person name="Negash T."/>
            <person name="Nguyen T."/>
            <person name="Nguyen N."/>
            <person name="Nicol R."/>
            <person name="Norbu C."/>
            <person name="Norbu N."/>
            <person name="Novod N."/>
            <person name="O'Neill B."/>
            <person name="Osman S."/>
            <person name="Markiewicz E."/>
            <person name="Oyono O.L."/>
            <person name="Patti C."/>
            <person name="Phunkhang P."/>
            <person name="Pierre F."/>
            <person name="Priest M."/>
            <person name="Raghuraman S."/>
            <person name="Rege F."/>
            <person name="Reyes R."/>
            <person name="Rise C."/>
            <person name="Rogov P."/>
            <person name="Ross K."/>
            <person name="Ryan E."/>
            <person name="Settipalli S."/>
            <person name="Shea T."/>
            <person name="Sherpa N."/>
            <person name="Shi L."/>
            <person name="Shih D."/>
            <person name="Sparrow T."/>
            <person name="Spaulding J."/>
            <person name="Stalker J."/>
            <person name="Stange-Thomann N."/>
            <person name="Stavropoulos S."/>
            <person name="Stone C."/>
            <person name="Strader C."/>
            <person name="Tesfaye S."/>
            <person name="Thomson T."/>
            <person name="Thoulutsang Y."/>
            <person name="Thoulutsang D."/>
            <person name="Topham K."/>
            <person name="Topping I."/>
            <person name="Tsamla T."/>
            <person name="Vassiliev H."/>
            <person name="Vo A."/>
            <person name="Wangchuk T."/>
            <person name="Wangdi T."/>
            <person name="Weiand M."/>
            <person name="Wilkinson J."/>
            <person name="Wilson A."/>
            <person name="Yadav S."/>
            <person name="Young G."/>
            <person name="Yu Q."/>
            <person name="Zembek L."/>
            <person name="Zhong D."/>
            <person name="Zimmer A."/>
            <person name="Zwirko Z."/>
            <person name="Jaffe D.B."/>
            <person name="Alvarez P."/>
            <person name="Brockman W."/>
            <person name="Butler J."/>
            <person name="Chin C."/>
            <person name="Gnerre S."/>
            <person name="Grabherr M."/>
            <person name="Kleber M."/>
            <person name="Mauceli E."/>
            <person name="MacCallum I."/>
        </authorList>
    </citation>
    <scope>NUCLEOTIDE SEQUENCE [LARGE SCALE GENOMIC DNA]</scope>
    <source>
        <strain evidence="10">Tucson 15010-1051.87</strain>
    </source>
</reference>
<evidence type="ECO:0000259" key="8">
    <source>
        <dbReference type="PROSITE" id="PS50850"/>
    </source>
</evidence>
<feature type="region of interest" description="Disordered" evidence="6">
    <location>
        <begin position="1"/>
        <end position="38"/>
    </location>
</feature>
<keyword evidence="10" id="KW-1185">Reference proteome</keyword>
<comment type="subcellular location">
    <subcellularLocation>
        <location evidence="1">Membrane</location>
        <topology evidence="1">Multi-pass membrane protein</topology>
    </subcellularLocation>
</comment>
<evidence type="ECO:0000313" key="9">
    <source>
        <dbReference type="EMBL" id="EDW67128.1"/>
    </source>
</evidence>
<evidence type="ECO:0000256" key="4">
    <source>
        <dbReference type="ARBA" id="ARBA00022989"/>
    </source>
</evidence>
<keyword evidence="3 7" id="KW-0812">Transmembrane</keyword>
<evidence type="ECO:0000256" key="5">
    <source>
        <dbReference type="ARBA" id="ARBA00023136"/>
    </source>
</evidence>
<dbReference type="PhylomeDB" id="B4LZI9"/>
<dbReference type="Pfam" id="PF07690">
    <property type="entry name" value="MFS_1"/>
    <property type="match status" value="1"/>
</dbReference>
<dbReference type="HOGENOM" id="CLU_001265_46_15_1"/>
<feature type="transmembrane region" description="Helical" evidence="7">
    <location>
        <begin position="473"/>
        <end position="498"/>
    </location>
</feature>
<dbReference type="STRING" id="7244.B4LZI9"/>
<accession>B4LZI9</accession>
<dbReference type="OMA" id="PRDWDFE"/>
<dbReference type="InParanoid" id="B4LZI9"/>
<dbReference type="PROSITE" id="PS50850">
    <property type="entry name" value="MFS"/>
    <property type="match status" value="1"/>
</dbReference>
<feature type="domain" description="Major facilitator superfamily (MFS) profile" evidence="8">
    <location>
        <begin position="59"/>
        <end position="559"/>
    </location>
</feature>
<dbReference type="InterPro" id="IPR011701">
    <property type="entry name" value="MFS"/>
</dbReference>
<feature type="transmembrane region" description="Helical" evidence="7">
    <location>
        <begin position="97"/>
        <end position="116"/>
    </location>
</feature>
<keyword evidence="2" id="KW-0813">Transport</keyword>
<dbReference type="PANTHER" id="PTHR23511:SF36">
    <property type="entry name" value="EG:BACR7A4.13 PROTEIN-RELATED"/>
    <property type="match status" value="1"/>
</dbReference>
<dbReference type="Proteomes" id="UP000008792">
    <property type="component" value="Unassembled WGS sequence"/>
</dbReference>
<dbReference type="InterPro" id="IPR020846">
    <property type="entry name" value="MFS_dom"/>
</dbReference>
<evidence type="ECO:0000256" key="1">
    <source>
        <dbReference type="ARBA" id="ARBA00004141"/>
    </source>
</evidence>
<dbReference type="EMBL" id="CH940650">
    <property type="protein sequence ID" value="EDW67128.1"/>
    <property type="molecule type" value="Genomic_DNA"/>
</dbReference>
<evidence type="ECO:0000256" key="6">
    <source>
        <dbReference type="SAM" id="MobiDB-lite"/>
    </source>
</evidence>
<evidence type="ECO:0000256" key="7">
    <source>
        <dbReference type="SAM" id="Phobius"/>
    </source>
</evidence>
<feature type="transmembrane region" description="Helical" evidence="7">
    <location>
        <begin position="128"/>
        <end position="148"/>
    </location>
</feature>